<dbReference type="GO" id="GO:0003676">
    <property type="term" value="F:nucleic acid binding"/>
    <property type="evidence" value="ECO:0007669"/>
    <property type="project" value="InterPro"/>
</dbReference>
<keyword evidence="16" id="KW-1185">Reference proteome</keyword>
<dbReference type="eggNOG" id="KOG0331">
    <property type="taxonomic scope" value="Eukaryota"/>
</dbReference>
<dbReference type="InterPro" id="IPR000629">
    <property type="entry name" value="RNA-helicase_DEAD-box_CS"/>
</dbReference>
<dbReference type="SMART" id="SM00487">
    <property type="entry name" value="DEXDc"/>
    <property type="match status" value="1"/>
</dbReference>
<evidence type="ECO:0000256" key="6">
    <source>
        <dbReference type="ARBA" id="ARBA00022741"/>
    </source>
</evidence>
<dbReference type="EC" id="3.6.4.13" evidence="3"/>
<evidence type="ECO:0000313" key="15">
    <source>
        <dbReference type="EMBL" id="EGB05624.1"/>
    </source>
</evidence>
<keyword evidence="10" id="KW-0539">Nucleus</keyword>
<dbReference type="InterPro" id="IPR001650">
    <property type="entry name" value="Helicase_C-like"/>
</dbReference>
<dbReference type="CDD" id="cd18787">
    <property type="entry name" value="SF2_C_DEAD"/>
    <property type="match status" value="1"/>
</dbReference>
<keyword evidence="5" id="KW-0698">rRNA processing</keyword>
<dbReference type="FunFam" id="3.40.50.300:FF:000008">
    <property type="entry name" value="ATP-dependent RNA helicase RhlB"/>
    <property type="match status" value="1"/>
</dbReference>
<dbReference type="KEGG" id="aaf:AURANDRAFT_2696"/>
<proteinExistence type="inferred from homology"/>
<dbReference type="PROSITE" id="PS51194">
    <property type="entry name" value="HELICASE_CTER"/>
    <property type="match status" value="1"/>
</dbReference>
<dbReference type="Pfam" id="PF00270">
    <property type="entry name" value="DEAD"/>
    <property type="match status" value="1"/>
</dbReference>
<accession>F0YGV6</accession>
<evidence type="ECO:0000256" key="1">
    <source>
        <dbReference type="ARBA" id="ARBA00004604"/>
    </source>
</evidence>
<dbReference type="Pfam" id="PF00271">
    <property type="entry name" value="Helicase_C"/>
    <property type="match status" value="1"/>
</dbReference>
<gene>
    <name evidence="15" type="ORF">AURANDRAFT_2696</name>
</gene>
<dbReference type="AlphaFoldDB" id="F0YGV6"/>
<evidence type="ECO:0000256" key="2">
    <source>
        <dbReference type="ARBA" id="ARBA00009334"/>
    </source>
</evidence>
<dbReference type="GO" id="GO:0016787">
    <property type="term" value="F:hydrolase activity"/>
    <property type="evidence" value="ECO:0007669"/>
    <property type="project" value="UniProtKB-KW"/>
</dbReference>
<dbReference type="InterPro" id="IPR027417">
    <property type="entry name" value="P-loop_NTPase"/>
</dbReference>
<dbReference type="GO" id="GO:0005524">
    <property type="term" value="F:ATP binding"/>
    <property type="evidence" value="ECO:0007669"/>
    <property type="project" value="UniProtKB-KW"/>
</dbReference>
<dbReference type="PROSITE" id="PS51192">
    <property type="entry name" value="HELICASE_ATP_BIND_1"/>
    <property type="match status" value="1"/>
</dbReference>
<reference evidence="15 16" key="1">
    <citation type="journal article" date="2011" name="Proc. Natl. Acad. Sci. U.S.A.">
        <title>Niche of harmful alga Aureococcus anophagefferens revealed through ecogenomics.</title>
        <authorList>
            <person name="Gobler C.J."/>
            <person name="Berry D.L."/>
            <person name="Dyhrman S.T."/>
            <person name="Wilhelm S.W."/>
            <person name="Salamov A."/>
            <person name="Lobanov A.V."/>
            <person name="Zhang Y."/>
            <person name="Collier J.L."/>
            <person name="Wurch L.L."/>
            <person name="Kustka A.B."/>
            <person name="Dill B.D."/>
            <person name="Shah M."/>
            <person name="VerBerkmoes N.C."/>
            <person name="Kuo A."/>
            <person name="Terry A."/>
            <person name="Pangilinan J."/>
            <person name="Lindquist E.A."/>
            <person name="Lucas S."/>
            <person name="Paulsen I.T."/>
            <person name="Hattenrath-Lehmann T.K."/>
            <person name="Talmage S.C."/>
            <person name="Walker E.A."/>
            <person name="Koch F."/>
            <person name="Burson A.M."/>
            <person name="Marcoval M.A."/>
            <person name="Tang Y.Z."/>
            <person name="Lecleir G.R."/>
            <person name="Coyne K.J."/>
            <person name="Berg G.M."/>
            <person name="Bertrand E.M."/>
            <person name="Saito M.A."/>
            <person name="Gladyshev V.N."/>
            <person name="Grigoriev I.V."/>
        </authorList>
    </citation>
    <scope>NUCLEOTIDE SEQUENCE [LARGE SCALE GENOMIC DNA]</scope>
    <source>
        <strain evidence="16">CCMP 1984</strain>
    </source>
</reference>
<feature type="non-terminal residue" evidence="15">
    <location>
        <position position="395"/>
    </location>
</feature>
<evidence type="ECO:0000259" key="13">
    <source>
        <dbReference type="PROSITE" id="PS51192"/>
    </source>
</evidence>
<dbReference type="OrthoDB" id="196131at2759"/>
<dbReference type="InterPro" id="IPR014001">
    <property type="entry name" value="Helicase_ATP-bd"/>
</dbReference>
<keyword evidence="8 12" id="KW-0347">Helicase</keyword>
<dbReference type="InterPro" id="IPR011545">
    <property type="entry name" value="DEAD/DEAH_box_helicase_dom"/>
</dbReference>
<feature type="domain" description="Helicase ATP-binding" evidence="13">
    <location>
        <begin position="1"/>
        <end position="152"/>
    </location>
</feature>
<evidence type="ECO:0000256" key="11">
    <source>
        <dbReference type="ARBA" id="ARBA00037449"/>
    </source>
</evidence>
<keyword evidence="4" id="KW-0690">Ribosome biogenesis</keyword>
<evidence type="ECO:0000256" key="8">
    <source>
        <dbReference type="ARBA" id="ARBA00022806"/>
    </source>
</evidence>
<feature type="domain" description="Helicase C-terminal" evidence="14">
    <location>
        <begin position="202"/>
        <end position="357"/>
    </location>
</feature>
<evidence type="ECO:0000256" key="5">
    <source>
        <dbReference type="ARBA" id="ARBA00022552"/>
    </source>
</evidence>
<evidence type="ECO:0000256" key="7">
    <source>
        <dbReference type="ARBA" id="ARBA00022801"/>
    </source>
</evidence>
<evidence type="ECO:0000256" key="12">
    <source>
        <dbReference type="RuleBase" id="RU000492"/>
    </source>
</evidence>
<comment type="similarity">
    <text evidence="2">Belongs to the DEAD box helicase family. DDX5/DBP2 subfamily.</text>
</comment>
<dbReference type="InterPro" id="IPR044742">
    <property type="entry name" value="DEAD/DEAH_RhlB"/>
</dbReference>
<organism evidence="16">
    <name type="scientific">Aureococcus anophagefferens</name>
    <name type="common">Harmful bloom alga</name>
    <dbReference type="NCBI Taxonomy" id="44056"/>
    <lineage>
        <taxon>Eukaryota</taxon>
        <taxon>Sar</taxon>
        <taxon>Stramenopiles</taxon>
        <taxon>Ochrophyta</taxon>
        <taxon>Pelagophyceae</taxon>
        <taxon>Pelagomonadales</taxon>
        <taxon>Pelagomonadaceae</taxon>
        <taxon>Aureococcus</taxon>
    </lineage>
</organism>
<dbReference type="CDD" id="cd00268">
    <property type="entry name" value="DEADc"/>
    <property type="match status" value="1"/>
</dbReference>
<dbReference type="InParanoid" id="F0YGV6"/>
<dbReference type="SMART" id="SM00490">
    <property type="entry name" value="HELICc"/>
    <property type="match status" value="1"/>
</dbReference>
<evidence type="ECO:0000256" key="3">
    <source>
        <dbReference type="ARBA" id="ARBA00012552"/>
    </source>
</evidence>
<feature type="non-terminal residue" evidence="15">
    <location>
        <position position="1"/>
    </location>
</feature>
<evidence type="ECO:0000256" key="4">
    <source>
        <dbReference type="ARBA" id="ARBA00022517"/>
    </source>
</evidence>
<evidence type="ECO:0000259" key="14">
    <source>
        <dbReference type="PROSITE" id="PS51194"/>
    </source>
</evidence>
<dbReference type="GeneID" id="20220278"/>
<dbReference type="Proteomes" id="UP000002729">
    <property type="component" value="Unassembled WGS sequence"/>
</dbReference>
<dbReference type="RefSeq" id="XP_009039644.1">
    <property type="nucleotide sequence ID" value="XM_009041396.1"/>
</dbReference>
<evidence type="ECO:0000256" key="10">
    <source>
        <dbReference type="ARBA" id="ARBA00023242"/>
    </source>
</evidence>
<dbReference type="GO" id="GO:0003724">
    <property type="term" value="F:RNA helicase activity"/>
    <property type="evidence" value="ECO:0007669"/>
    <property type="project" value="UniProtKB-EC"/>
</dbReference>
<keyword evidence="7 12" id="KW-0378">Hydrolase</keyword>
<evidence type="ECO:0000313" key="16">
    <source>
        <dbReference type="Proteomes" id="UP000002729"/>
    </source>
</evidence>
<dbReference type="EMBL" id="GL833140">
    <property type="protein sequence ID" value="EGB05624.1"/>
    <property type="molecule type" value="Genomic_DNA"/>
</dbReference>
<protein>
    <recommendedName>
        <fullName evidence="3">RNA helicase</fullName>
        <ecNumber evidence="3">3.6.4.13</ecNumber>
    </recommendedName>
</protein>
<keyword evidence="9 12" id="KW-0067">ATP-binding</keyword>
<keyword evidence="6 12" id="KW-0547">Nucleotide-binding</keyword>
<comment type="function">
    <text evidence="11">ATP-dependent RNA helicase required for 60S ribosomal subunit synthesis. Involved in efficient pre-rRNA processing, predominantly at site A3, which is necessary for the normal formation of 25S and 5.8S rRNAs.</text>
</comment>
<evidence type="ECO:0000256" key="9">
    <source>
        <dbReference type="ARBA" id="ARBA00022840"/>
    </source>
</evidence>
<dbReference type="PANTHER" id="PTHR47958">
    <property type="entry name" value="ATP-DEPENDENT RNA HELICASE DBP3"/>
    <property type="match status" value="1"/>
</dbReference>
<comment type="subcellular location">
    <subcellularLocation>
        <location evidence="1">Nucleus</location>
        <location evidence="1">Nucleolus</location>
    </subcellularLocation>
</comment>
<sequence length="395" mass="42281">DVIGVAKTGSGKTLGFLVPAFKQLCGNNPGPMPGQPNAPRVLVLAPTRELATQIAEECVKFGGPLGIRSICCYGGSPKGPQLGALRSGAHVVIATPGRLNDFLEGGMVSMHNVNYLVFDEADRMLDMGFEPQIRKIVARCPGDRQTLFFTATCCATWPKEVRRLASEFLAEPVIIYVGDTTGALRVNKDVCQKIFVTRGPQEKDRYLADCIRKETQAAAGGVARVIVFANAKRMCDQLERTLPRAVGVRCAAIHGDKDQMQRTQTLNAFKVGICPVLIATDVAARGLDIKEVKAVVCYDFPNNVEDYVHRIGRTGRAGAKGNAYTFFTQRDDRKAAQLVKLLDDAQAEVPDELRAMAQGRGFCPSNMQFSQGGPPPPPGAYGGGGGYGGGGAYGA</sequence>
<dbReference type="OMA" id="MGGDVPA"/>
<name>F0YGV6_AURAN</name>
<dbReference type="SUPFAM" id="SSF52540">
    <property type="entry name" value="P-loop containing nucleoside triphosphate hydrolases"/>
    <property type="match status" value="1"/>
</dbReference>
<dbReference type="Gene3D" id="3.40.50.300">
    <property type="entry name" value="P-loop containing nucleotide triphosphate hydrolases"/>
    <property type="match status" value="2"/>
</dbReference>
<dbReference type="PROSITE" id="PS00039">
    <property type="entry name" value="DEAD_ATP_HELICASE"/>
    <property type="match status" value="1"/>
</dbReference>